<dbReference type="EnsemblMetazoa" id="CapteT207428">
    <property type="protein sequence ID" value="CapteP207428"/>
    <property type="gene ID" value="CapteG207428"/>
</dbReference>
<evidence type="ECO:0000313" key="5">
    <source>
        <dbReference type="Proteomes" id="UP000014760"/>
    </source>
</evidence>
<dbReference type="AlphaFoldDB" id="R7TM33"/>
<keyword evidence="1" id="KW-0175">Coiled coil</keyword>
<dbReference type="HOGENOM" id="CLU_046594_0_0_1"/>
<dbReference type="OMA" id="CYRENTS"/>
<dbReference type="EMBL" id="KB309374">
    <property type="protein sequence ID" value="ELT94592.1"/>
    <property type="molecule type" value="Genomic_DNA"/>
</dbReference>
<dbReference type="Proteomes" id="UP000014760">
    <property type="component" value="Unassembled WGS sequence"/>
</dbReference>
<evidence type="ECO:0000313" key="3">
    <source>
        <dbReference type="EMBL" id="ELT94592.1"/>
    </source>
</evidence>
<gene>
    <name evidence="3" type="ORF">CAPTEDRAFT_207428</name>
</gene>
<reference evidence="5" key="1">
    <citation type="submission" date="2012-12" db="EMBL/GenBank/DDBJ databases">
        <authorList>
            <person name="Hellsten U."/>
            <person name="Grimwood J."/>
            <person name="Chapman J.A."/>
            <person name="Shapiro H."/>
            <person name="Aerts A."/>
            <person name="Otillar R.P."/>
            <person name="Terry A.Y."/>
            <person name="Boore J.L."/>
            <person name="Simakov O."/>
            <person name="Marletaz F."/>
            <person name="Cho S.-J."/>
            <person name="Edsinger-Gonzales E."/>
            <person name="Havlak P."/>
            <person name="Kuo D.-H."/>
            <person name="Larsson T."/>
            <person name="Lv J."/>
            <person name="Arendt D."/>
            <person name="Savage R."/>
            <person name="Osoegawa K."/>
            <person name="de Jong P."/>
            <person name="Lindberg D.R."/>
            <person name="Seaver E.C."/>
            <person name="Weisblat D.A."/>
            <person name="Putnam N.H."/>
            <person name="Grigoriev I.V."/>
            <person name="Rokhsar D.S."/>
        </authorList>
    </citation>
    <scope>NUCLEOTIDE SEQUENCE</scope>
    <source>
        <strain evidence="5">I ESC-2004</strain>
    </source>
</reference>
<dbReference type="EMBL" id="AMQN01002489">
    <property type="status" value="NOT_ANNOTATED_CDS"/>
    <property type="molecule type" value="Genomic_DNA"/>
</dbReference>
<evidence type="ECO:0000256" key="1">
    <source>
        <dbReference type="SAM" id="Coils"/>
    </source>
</evidence>
<feature type="coiled-coil region" evidence="1">
    <location>
        <begin position="431"/>
        <end position="458"/>
    </location>
</feature>
<protein>
    <submittedName>
        <fullName evidence="3 4">Uncharacterized protein</fullName>
    </submittedName>
</protein>
<sequence length="468" mass="52153">MVNQSDLDFHQNGPAISFAIMDNNFSHLPSLDDMMDSLDWTKSDLDILNAYIMKLNAVPVEAVPPPPAMKAPKRVVTPPPPETCALSLDMSFSEVFEKYLNRAPEESPEESSVPVDSSPPEQEVSPSQDATNAPPPQDPLTTQATAPLSVHVEPLIDIPQVSDPPRTSSVQPTTASPPVYLEPHVDIPEISDLPQPVIETNRVEPTLPEQFKIQTAVQPPPSCAYVAAAAPTQDPLVTQSTASSSISPHIFSDIPEIWDPPQLVFTTNLVEPVHPRIQPLSKQPRIMQTAVQPQAPRDTNPAQKRRRSQPVSDAVGNKENQPPVTKRRRVDAVRQSSDLRPQLMPQQNVLAAPAPVSCAPSASLVQMSRRLQRRLKDVQHYGPLARQLSDFYAKQAQNIEADRRKFLAACPAPERASHIHRFYDSSHSDLIQKIDRRIEVLREERVAHEAQQERMRQLYRYMSQQDGQ</sequence>
<feature type="compositionally biased region" description="Low complexity" evidence="2">
    <location>
        <begin position="110"/>
        <end position="129"/>
    </location>
</feature>
<keyword evidence="5" id="KW-1185">Reference proteome</keyword>
<name>R7TM33_CAPTE</name>
<evidence type="ECO:0000256" key="2">
    <source>
        <dbReference type="SAM" id="MobiDB-lite"/>
    </source>
</evidence>
<evidence type="ECO:0000313" key="4">
    <source>
        <dbReference type="EnsemblMetazoa" id="CapteP207428"/>
    </source>
</evidence>
<reference evidence="4" key="3">
    <citation type="submission" date="2015-06" db="UniProtKB">
        <authorList>
            <consortium name="EnsemblMetazoa"/>
        </authorList>
    </citation>
    <scope>IDENTIFICATION</scope>
</reference>
<proteinExistence type="predicted"/>
<feature type="compositionally biased region" description="Polar residues" evidence="2">
    <location>
        <begin position="165"/>
        <end position="176"/>
    </location>
</feature>
<accession>R7TM33</accession>
<organism evidence="3">
    <name type="scientific">Capitella teleta</name>
    <name type="common">Polychaete worm</name>
    <dbReference type="NCBI Taxonomy" id="283909"/>
    <lineage>
        <taxon>Eukaryota</taxon>
        <taxon>Metazoa</taxon>
        <taxon>Spiralia</taxon>
        <taxon>Lophotrochozoa</taxon>
        <taxon>Annelida</taxon>
        <taxon>Polychaeta</taxon>
        <taxon>Sedentaria</taxon>
        <taxon>Scolecida</taxon>
        <taxon>Capitellidae</taxon>
        <taxon>Capitella</taxon>
    </lineage>
</organism>
<feature type="region of interest" description="Disordered" evidence="2">
    <location>
        <begin position="158"/>
        <end position="179"/>
    </location>
</feature>
<reference evidence="3 5" key="2">
    <citation type="journal article" date="2013" name="Nature">
        <title>Insights into bilaterian evolution from three spiralian genomes.</title>
        <authorList>
            <person name="Simakov O."/>
            <person name="Marletaz F."/>
            <person name="Cho S.J."/>
            <person name="Edsinger-Gonzales E."/>
            <person name="Havlak P."/>
            <person name="Hellsten U."/>
            <person name="Kuo D.H."/>
            <person name="Larsson T."/>
            <person name="Lv J."/>
            <person name="Arendt D."/>
            <person name="Savage R."/>
            <person name="Osoegawa K."/>
            <person name="de Jong P."/>
            <person name="Grimwood J."/>
            <person name="Chapman J.A."/>
            <person name="Shapiro H."/>
            <person name="Aerts A."/>
            <person name="Otillar R.P."/>
            <person name="Terry A.Y."/>
            <person name="Boore J.L."/>
            <person name="Grigoriev I.V."/>
            <person name="Lindberg D.R."/>
            <person name="Seaver E.C."/>
            <person name="Weisblat D.A."/>
            <person name="Putnam N.H."/>
            <person name="Rokhsar D.S."/>
        </authorList>
    </citation>
    <scope>NUCLEOTIDE SEQUENCE</scope>
    <source>
        <strain evidence="3 5">I ESC-2004</strain>
    </source>
</reference>
<feature type="region of interest" description="Disordered" evidence="2">
    <location>
        <begin position="102"/>
        <end position="143"/>
    </location>
</feature>
<feature type="region of interest" description="Disordered" evidence="2">
    <location>
        <begin position="276"/>
        <end position="342"/>
    </location>
</feature>